<dbReference type="RefSeq" id="WP_108545703.1">
    <property type="nucleotide sequence ID" value="NZ_PYJM01000005.1"/>
</dbReference>
<dbReference type="Proteomes" id="UP000244178">
    <property type="component" value="Unassembled WGS sequence"/>
</dbReference>
<sequence>MQFIPLVDADPATQAHVRTLRNQKEVRQYMYTSHEISEQEHQRWLESLRGNPAQAVFVVMGHGRALGIVSLNAINARQKTADWAFYLDAEQQGKGLGSQIEFWMLDYAFNEAGLEKLNCEVLASNPAVINMHLKFGFQQEGLRRQNILKDGQRIDVVLLGITKAEWQSKRPTLEPLIARLGR</sequence>
<dbReference type="PANTHER" id="PTHR43415:SF3">
    <property type="entry name" value="GNAT-FAMILY ACETYLTRANSFERASE"/>
    <property type="match status" value="1"/>
</dbReference>
<dbReference type="InterPro" id="IPR000182">
    <property type="entry name" value="GNAT_dom"/>
</dbReference>
<evidence type="ECO:0000313" key="3">
    <source>
        <dbReference type="Proteomes" id="UP000244178"/>
    </source>
</evidence>
<dbReference type="InterPro" id="IPR020036">
    <property type="entry name" value="PseH"/>
</dbReference>
<dbReference type="InterPro" id="IPR016181">
    <property type="entry name" value="Acyl_CoA_acyltransferase"/>
</dbReference>
<dbReference type="SUPFAM" id="SSF55729">
    <property type="entry name" value="Acyl-CoA N-acyltransferases (Nat)"/>
    <property type="match status" value="1"/>
</dbReference>
<feature type="domain" description="N-acetyltransferase" evidence="1">
    <location>
        <begin position="4"/>
        <end position="164"/>
    </location>
</feature>
<dbReference type="AlphaFoldDB" id="A0A2T6GH55"/>
<organism evidence="2 3">
    <name type="scientific">Pseudomonas protegens</name>
    <dbReference type="NCBI Taxonomy" id="380021"/>
    <lineage>
        <taxon>Bacteria</taxon>
        <taxon>Pseudomonadati</taxon>
        <taxon>Pseudomonadota</taxon>
        <taxon>Gammaproteobacteria</taxon>
        <taxon>Pseudomonadales</taxon>
        <taxon>Pseudomonadaceae</taxon>
        <taxon>Pseudomonas</taxon>
    </lineage>
</organism>
<evidence type="ECO:0000313" key="2">
    <source>
        <dbReference type="EMBL" id="PUA43501.1"/>
    </source>
</evidence>
<proteinExistence type="predicted"/>
<dbReference type="NCBIfam" id="TIGR03585">
    <property type="entry name" value="PseH"/>
    <property type="match status" value="1"/>
</dbReference>
<gene>
    <name evidence="2" type="primary">pseH</name>
    <name evidence="2" type="ORF">C5U62_23030</name>
</gene>
<dbReference type="PANTHER" id="PTHR43415">
    <property type="entry name" value="SPERMIDINE N(1)-ACETYLTRANSFERASE"/>
    <property type="match status" value="1"/>
</dbReference>
<dbReference type="Pfam" id="PF13302">
    <property type="entry name" value="Acetyltransf_3"/>
    <property type="match status" value="1"/>
</dbReference>
<accession>A0A2T6GH55</accession>
<dbReference type="PROSITE" id="PS51186">
    <property type="entry name" value="GNAT"/>
    <property type="match status" value="1"/>
</dbReference>
<keyword evidence="2" id="KW-0808">Transferase</keyword>
<dbReference type="GO" id="GO:0016747">
    <property type="term" value="F:acyltransferase activity, transferring groups other than amino-acyl groups"/>
    <property type="evidence" value="ECO:0007669"/>
    <property type="project" value="InterPro"/>
</dbReference>
<evidence type="ECO:0000259" key="1">
    <source>
        <dbReference type="PROSITE" id="PS51186"/>
    </source>
</evidence>
<reference evidence="2 3" key="1">
    <citation type="submission" date="2018-03" db="EMBL/GenBank/DDBJ databases">
        <title>Draft genome sequence of the plant growth promoting rhizobacterium Pseudomonas protegens strain BNJ-SS-45 isolated from wheat (Triticum aestivum) rhizosphere.</title>
        <authorList>
            <person name="Bajpai A."/>
            <person name="Shende K."/>
            <person name="Meena N."/>
            <person name="Upadhyayula S.R."/>
            <person name="Suravajhala P."/>
            <person name="Medicherla K.M."/>
            <person name="Johri B.N."/>
        </authorList>
    </citation>
    <scope>NUCLEOTIDE SEQUENCE [LARGE SCALE GENOMIC DNA]</scope>
    <source>
        <strain evidence="2 3">BNJ-SS-45</strain>
    </source>
</reference>
<dbReference type="EMBL" id="PYJM01000005">
    <property type="protein sequence ID" value="PUA43501.1"/>
    <property type="molecule type" value="Genomic_DNA"/>
</dbReference>
<comment type="caution">
    <text evidence="2">The sequence shown here is derived from an EMBL/GenBank/DDBJ whole genome shotgun (WGS) entry which is preliminary data.</text>
</comment>
<dbReference type="CDD" id="cd04301">
    <property type="entry name" value="NAT_SF"/>
    <property type="match status" value="1"/>
</dbReference>
<protein>
    <submittedName>
        <fullName evidence="2">UDP-4-amino-4, 6-dideoxy-N-acetyl-beta-L-altrosamine N-acetyltransferase</fullName>
    </submittedName>
</protein>
<dbReference type="Gene3D" id="3.40.630.30">
    <property type="match status" value="1"/>
</dbReference>
<name>A0A2T6GH55_9PSED</name>